<feature type="region of interest" description="Disordered" evidence="1">
    <location>
        <begin position="53"/>
        <end position="93"/>
    </location>
</feature>
<name>A0A0M4T124_9NOSO</name>
<keyword evidence="4" id="KW-1185">Reference proteome</keyword>
<evidence type="ECO:0000256" key="1">
    <source>
        <dbReference type="SAM" id="MobiDB-lite"/>
    </source>
</evidence>
<reference evidence="3 4" key="2">
    <citation type="journal article" date="2016" name="Genome Announc.">
        <title>Draft Genome Sequence of the N2-Fixing Cyanobacterium Nostoc piscinale CENA21, Isolated from the Brazilian Amazon Floodplain.</title>
        <authorList>
            <person name="Leao T."/>
            <person name="Guimaraes P.I."/>
            <person name="de Melo A.G."/>
            <person name="Ramos R.T."/>
            <person name="Leao P.N."/>
            <person name="Silva A."/>
            <person name="Fiore M.F."/>
            <person name="Schneider M.P."/>
        </authorList>
    </citation>
    <scope>NUCLEOTIDE SEQUENCE [LARGE SCALE GENOMIC DNA]</scope>
    <source>
        <strain evidence="3 4">CENA21</strain>
    </source>
</reference>
<gene>
    <name evidence="3" type="ORF">ACX27_28045</name>
</gene>
<dbReference type="EMBL" id="CP012036">
    <property type="protein sequence ID" value="ALF55834.1"/>
    <property type="molecule type" value="Genomic_DNA"/>
</dbReference>
<protein>
    <recommendedName>
        <fullName evidence="5">Acid shock protein</fullName>
    </recommendedName>
</protein>
<dbReference type="RefSeq" id="WP_062297395.1">
    <property type="nucleotide sequence ID" value="NZ_CP012036.1"/>
</dbReference>
<organism evidence="3 4">
    <name type="scientific">Nostoc piscinale CENA21</name>
    <dbReference type="NCBI Taxonomy" id="224013"/>
    <lineage>
        <taxon>Bacteria</taxon>
        <taxon>Bacillati</taxon>
        <taxon>Cyanobacteriota</taxon>
        <taxon>Cyanophyceae</taxon>
        <taxon>Nostocales</taxon>
        <taxon>Nostocaceae</taxon>
        <taxon>Nostoc</taxon>
    </lineage>
</organism>
<feature type="chain" id="PRO_5005801918" description="Acid shock protein" evidence="2">
    <location>
        <begin position="28"/>
        <end position="93"/>
    </location>
</feature>
<dbReference type="Proteomes" id="UP000062645">
    <property type="component" value="Chromosome"/>
</dbReference>
<feature type="signal peptide" evidence="2">
    <location>
        <begin position="1"/>
        <end position="27"/>
    </location>
</feature>
<feature type="compositionally biased region" description="Polar residues" evidence="1">
    <location>
        <begin position="79"/>
        <end position="93"/>
    </location>
</feature>
<evidence type="ECO:0008006" key="5">
    <source>
        <dbReference type="Google" id="ProtNLM"/>
    </source>
</evidence>
<evidence type="ECO:0000313" key="3">
    <source>
        <dbReference type="EMBL" id="ALF55834.1"/>
    </source>
</evidence>
<evidence type="ECO:0000313" key="4">
    <source>
        <dbReference type="Proteomes" id="UP000062645"/>
    </source>
</evidence>
<proteinExistence type="predicted"/>
<sequence>MNKFIKGLVLALVISSPVAVIAPAVHAETTTTIKKAHSTKTETAKIHHKAAITNSKSQVKSGKIKHTKHLKRHKHTATNLTNKSNTAANKAHK</sequence>
<dbReference type="AlphaFoldDB" id="A0A0M4T124"/>
<evidence type="ECO:0000256" key="2">
    <source>
        <dbReference type="SAM" id="SignalP"/>
    </source>
</evidence>
<accession>A0A0M4T124</accession>
<dbReference type="KEGG" id="npz:ACX27_28045"/>
<keyword evidence="2" id="KW-0732">Signal</keyword>
<feature type="compositionally biased region" description="Basic residues" evidence="1">
    <location>
        <begin position="62"/>
        <end position="76"/>
    </location>
</feature>
<dbReference type="PATRIC" id="fig|224013.5.peg.6704"/>
<reference evidence="4" key="1">
    <citation type="submission" date="2015-07" db="EMBL/GenBank/DDBJ databases">
        <title>Genome Of Nitrogen-Fixing Cyanobacterium Nostoc piscinale CENA21 From Solimoes/Amazon River Floodplain Sediments And Comparative Genomics To Uncover Biosynthetic Natural Products Potential.</title>
        <authorList>
            <person name="Leao T.F."/>
            <person name="Leao P.N."/>
            <person name="Guimaraes P.I."/>
            <person name="de Melo A.G.C."/>
            <person name="Ramos R.T.J."/>
            <person name="Silva A."/>
            <person name="Fiore M.F."/>
            <person name="Schneider M.P.C."/>
        </authorList>
    </citation>
    <scope>NUCLEOTIDE SEQUENCE [LARGE SCALE GENOMIC DNA]</scope>
    <source>
        <strain evidence="4">CENA21</strain>
    </source>
</reference>